<sequence length="56" mass="6126">MCPLCNGRKSVHQDARIGTIFRACPNCRAESGDLTDVIKHLEALIAKMTTRVKQGA</sequence>
<comment type="caution">
    <text evidence="1">The sequence shown here is derived from an EMBL/GenBank/DDBJ whole genome shotgun (WGS) entry which is preliminary data.</text>
</comment>
<dbReference type="Proteomes" id="UP001066455">
    <property type="component" value="Unassembled WGS sequence"/>
</dbReference>
<dbReference type="EMBL" id="JALAXI010000004">
    <property type="protein sequence ID" value="MCY9279492.1"/>
    <property type="molecule type" value="Genomic_DNA"/>
</dbReference>
<organism evidence="1 2">
    <name type="scientific">Bacillus haynesii</name>
    <dbReference type="NCBI Taxonomy" id="1925021"/>
    <lineage>
        <taxon>Bacteria</taxon>
        <taxon>Bacillati</taxon>
        <taxon>Bacillota</taxon>
        <taxon>Bacilli</taxon>
        <taxon>Bacillales</taxon>
        <taxon>Bacillaceae</taxon>
        <taxon>Bacillus</taxon>
    </lineage>
</organism>
<gene>
    <name evidence="1" type="ORF">MOE73_05375</name>
</gene>
<dbReference type="AlphaFoldDB" id="A0AA90EPN4"/>
<accession>A0AA90EPN4</accession>
<evidence type="ECO:0000313" key="2">
    <source>
        <dbReference type="Proteomes" id="UP001066455"/>
    </source>
</evidence>
<protein>
    <submittedName>
        <fullName evidence="1">Uncharacterized protein</fullName>
    </submittedName>
</protein>
<dbReference type="RefSeq" id="WP_165569740.1">
    <property type="nucleotide sequence ID" value="NZ_AZYP01000102.1"/>
</dbReference>
<evidence type="ECO:0000313" key="1">
    <source>
        <dbReference type="EMBL" id="MCY9279492.1"/>
    </source>
</evidence>
<proteinExistence type="predicted"/>
<name>A0AA90EPN4_9BACI</name>
<reference evidence="1" key="1">
    <citation type="submission" date="2022-02" db="EMBL/GenBank/DDBJ databases">
        <title>Crop Bioprotection Bacillus Genome Sequencing.</title>
        <authorList>
            <person name="Dunlap C."/>
        </authorList>
    </citation>
    <scope>NUCLEOTIDE SEQUENCE</scope>
    <source>
        <strain evidence="1">T20C14</strain>
    </source>
</reference>